<gene>
    <name evidence="1" type="ORF">MEDL_45312</name>
</gene>
<organism evidence="1 2">
    <name type="scientific">Mytilus edulis</name>
    <name type="common">Blue mussel</name>
    <dbReference type="NCBI Taxonomy" id="6550"/>
    <lineage>
        <taxon>Eukaryota</taxon>
        <taxon>Metazoa</taxon>
        <taxon>Spiralia</taxon>
        <taxon>Lophotrochozoa</taxon>
        <taxon>Mollusca</taxon>
        <taxon>Bivalvia</taxon>
        <taxon>Autobranchia</taxon>
        <taxon>Pteriomorphia</taxon>
        <taxon>Mytilida</taxon>
        <taxon>Mytiloidea</taxon>
        <taxon>Mytilidae</taxon>
        <taxon>Mytilinae</taxon>
        <taxon>Mytilus</taxon>
    </lineage>
</organism>
<name>A0A8S3TGQ0_MYTED</name>
<dbReference type="AlphaFoldDB" id="A0A8S3TGQ0"/>
<dbReference type="Proteomes" id="UP000683360">
    <property type="component" value="Unassembled WGS sequence"/>
</dbReference>
<dbReference type="PANTHER" id="PTHR31511:SF12">
    <property type="entry name" value="RHO TERMINATION FACTOR N-TERMINAL DOMAIN-CONTAINING PROTEIN"/>
    <property type="match status" value="1"/>
</dbReference>
<dbReference type="Gene3D" id="3.90.1600.10">
    <property type="entry name" value="Palm domain of DNA polymerase"/>
    <property type="match status" value="1"/>
</dbReference>
<dbReference type="InterPro" id="IPR023211">
    <property type="entry name" value="DNA_pol_palm_dom_sf"/>
</dbReference>
<evidence type="ECO:0000313" key="2">
    <source>
        <dbReference type="Proteomes" id="UP000683360"/>
    </source>
</evidence>
<keyword evidence="2" id="KW-1185">Reference proteome</keyword>
<dbReference type="InterPro" id="IPR043502">
    <property type="entry name" value="DNA/RNA_pol_sf"/>
</dbReference>
<protein>
    <recommendedName>
        <fullName evidence="3">DNA-directed DNA polymerase</fullName>
    </recommendedName>
</protein>
<comment type="caution">
    <text evidence="1">The sequence shown here is derived from an EMBL/GenBank/DDBJ whole genome shotgun (WGS) entry which is preliminary data.</text>
</comment>
<dbReference type="PANTHER" id="PTHR31511">
    <property type="entry name" value="PROTEIN CBG23764"/>
    <property type="match status" value="1"/>
</dbReference>
<dbReference type="EMBL" id="CAJPWZ010002187">
    <property type="protein sequence ID" value="CAG2232644.1"/>
    <property type="molecule type" value="Genomic_DNA"/>
</dbReference>
<reference evidence="1" key="1">
    <citation type="submission" date="2021-03" db="EMBL/GenBank/DDBJ databases">
        <authorList>
            <person name="Bekaert M."/>
        </authorList>
    </citation>
    <scope>NUCLEOTIDE SEQUENCE</scope>
</reference>
<evidence type="ECO:0000313" key="1">
    <source>
        <dbReference type="EMBL" id="CAG2232644.1"/>
    </source>
</evidence>
<proteinExistence type="predicted"/>
<sequence length="381" mass="43878">MFKEEEYVNGGIYGDIEPLIMTDETEKKFKSATHCNICSGKFSDGLIKVRDHSHIGVTGDRYSDNYSNYRSATCQACNLNLQNPSFIPIFFHNFRGFDSHLLIEAAGKYKDKKIVCIPNNMENPGLAWQAALKMSGVSLELLTSPDMYNFYELGCRGGISMISQKYARANNKYVKGYDSTKPTSYLMYYDANNLYGWAMSQPLPTGMMRWLDADSLMYEIFTEDIYQDMMTFKDYFDTSAYDVENKLHSTVNKKVVGKMKDELSGVPITEFVGLRPKMYSIIYDVDGTQNEKRTAKGIAKCAVDQQIRHEHYKQCLFQNRMTLNDMNLIRSDNHILYVNHVRKTGLCNSDDKRFWKNSIHSYAFGHYKIPIVNKSCNVYCK</sequence>
<dbReference type="SUPFAM" id="SSF56672">
    <property type="entry name" value="DNA/RNA polymerases"/>
    <property type="match status" value="2"/>
</dbReference>
<accession>A0A8S3TGQ0</accession>
<evidence type="ECO:0008006" key="3">
    <source>
        <dbReference type="Google" id="ProtNLM"/>
    </source>
</evidence>
<dbReference type="OrthoDB" id="6145729at2759"/>